<evidence type="ECO:0000256" key="7">
    <source>
        <dbReference type="PIRNR" id="PIRNR001369"/>
    </source>
</evidence>
<reference evidence="10 11" key="1">
    <citation type="journal article" date="2013" name="Genome Announc.">
        <title>Draft genome sequence of Serratia sp. strain ATCC 39006, a model bacterium for analysis of the biosynthesis and regulation of prodigiosin, a carbapenem, and gas vesicles.</title>
        <authorList>
            <person name="Fineran P.C."/>
            <person name="Iglesias Cans M.C."/>
            <person name="Ramsay J.P."/>
            <person name="Wilf N.M."/>
            <person name="Cossyleon D."/>
            <person name="McNeil M.B."/>
            <person name="Williamson N.R."/>
            <person name="Monson R.E."/>
            <person name="Becher S.A."/>
            <person name="Stanton J.A."/>
            <person name="Brugger K."/>
            <person name="Brown S.D."/>
            <person name="Salmond G.P."/>
        </authorList>
    </citation>
    <scope>NUCLEOTIDE SEQUENCE [LARGE SCALE GENOMIC DNA]</scope>
    <source>
        <strain evidence="10">ATCC 39006</strain>
        <strain evidence="11">ATCC 39006 / SC 11482</strain>
    </source>
</reference>
<dbReference type="Gene3D" id="1.10.230.10">
    <property type="entry name" value="Cytochrome P450-Terp, domain 2"/>
    <property type="match status" value="1"/>
</dbReference>
<dbReference type="InterPro" id="IPR016142">
    <property type="entry name" value="Citrate_synth-like_lrg_a-sub"/>
</dbReference>
<evidence type="ECO:0000256" key="8">
    <source>
        <dbReference type="RuleBase" id="RU003370"/>
    </source>
</evidence>
<keyword evidence="10" id="KW-0012">Acyltransferase</keyword>
<comment type="pathway">
    <text evidence="1 8">Carbohydrate metabolism; tricarboxylic acid cycle; isocitrate from oxaloacetate: step 1/2.</text>
</comment>
<dbReference type="EMBL" id="CP025085">
    <property type="protein sequence ID" value="AUH00067.1"/>
    <property type="molecule type" value="Genomic_DNA"/>
</dbReference>
<gene>
    <name evidence="10" type="primary">gltA</name>
    <name evidence="9" type="ORF">CWC46_09785</name>
    <name evidence="10" type="ORF">Ser39006_009790</name>
</gene>
<evidence type="ECO:0000313" key="12">
    <source>
        <dbReference type="Proteomes" id="UP000233778"/>
    </source>
</evidence>
<dbReference type="PANTHER" id="PTHR42871">
    <property type="entry name" value="CITRATE SYNTHASE"/>
    <property type="match status" value="1"/>
</dbReference>
<keyword evidence="4 7" id="KW-0808">Transferase</keyword>
<dbReference type="OrthoDB" id="6426562at2"/>
<dbReference type="Gene3D" id="2.20.28.60">
    <property type="match status" value="1"/>
</dbReference>
<dbReference type="InterPro" id="IPR036969">
    <property type="entry name" value="Citrate_synthase_sf"/>
</dbReference>
<dbReference type="PRINTS" id="PR00143">
    <property type="entry name" value="CITRTSNTHASE"/>
</dbReference>
<dbReference type="GO" id="GO:0005737">
    <property type="term" value="C:cytoplasm"/>
    <property type="evidence" value="ECO:0007669"/>
    <property type="project" value="InterPro"/>
</dbReference>
<reference evidence="10" key="2">
    <citation type="submission" date="2013-09" db="EMBL/GenBank/DDBJ databases">
        <authorList>
            <person name="Wang G."/>
            <person name="Yang Y."/>
            <person name="Su Y."/>
        </authorList>
    </citation>
    <scope>NUCLEOTIDE SEQUENCE</scope>
    <source>
        <strain evidence="10">ATCC 39006</strain>
    </source>
</reference>
<dbReference type="EMBL" id="CP025084">
    <property type="protein sequence ID" value="AUH04386.1"/>
    <property type="molecule type" value="Genomic_DNA"/>
</dbReference>
<evidence type="ECO:0000256" key="2">
    <source>
        <dbReference type="ARBA" id="ARBA00010566"/>
    </source>
</evidence>
<keyword evidence="11" id="KW-1185">Reference proteome</keyword>
<name>A0A2I5T677_SERS3</name>
<dbReference type="GO" id="GO:0036440">
    <property type="term" value="F:citrate synthase activity"/>
    <property type="evidence" value="ECO:0007669"/>
    <property type="project" value="UniProtKB-EC"/>
</dbReference>
<dbReference type="UniPathway" id="UPA00223">
    <property type="reaction ID" value="UER00717"/>
</dbReference>
<keyword evidence="3 8" id="KW-0816">Tricarboxylic acid cycle</keyword>
<evidence type="ECO:0000256" key="3">
    <source>
        <dbReference type="ARBA" id="ARBA00022532"/>
    </source>
</evidence>
<dbReference type="InterPro" id="IPR016143">
    <property type="entry name" value="Citrate_synth-like_sm_a-sub"/>
</dbReference>
<evidence type="ECO:0000313" key="10">
    <source>
        <dbReference type="EMBL" id="AUH04386.1"/>
    </source>
</evidence>
<dbReference type="Pfam" id="PF00285">
    <property type="entry name" value="Citrate_synt"/>
    <property type="match status" value="1"/>
</dbReference>
<dbReference type="Proteomes" id="UP000017700">
    <property type="component" value="Chromosome"/>
</dbReference>
<evidence type="ECO:0000256" key="1">
    <source>
        <dbReference type="ARBA" id="ARBA00004751"/>
    </source>
</evidence>
<dbReference type="KEGG" id="serq:CWC46_09785"/>
<dbReference type="AlphaFoldDB" id="A0A2I5T677"/>
<dbReference type="GO" id="GO:0006099">
    <property type="term" value="P:tricarboxylic acid cycle"/>
    <property type="evidence" value="ECO:0007669"/>
    <property type="project" value="UniProtKB-UniRule"/>
</dbReference>
<dbReference type="Proteomes" id="UP000233778">
    <property type="component" value="Chromosome"/>
</dbReference>
<dbReference type="Gene3D" id="1.10.580.10">
    <property type="entry name" value="Citrate Synthase, domain 1"/>
    <property type="match status" value="1"/>
</dbReference>
<accession>A0A2I5T677</accession>
<dbReference type="PANTHER" id="PTHR42871:SF1">
    <property type="entry name" value="CITRATE SYNTHASE"/>
    <property type="match status" value="1"/>
</dbReference>
<evidence type="ECO:0000256" key="4">
    <source>
        <dbReference type="ARBA" id="ARBA00022679"/>
    </source>
</evidence>
<proteinExistence type="inferred from homology"/>
<protein>
    <recommendedName>
        <fullName evidence="6 7">Citrate synthase</fullName>
    </recommendedName>
</protein>
<dbReference type="SUPFAM" id="SSF48256">
    <property type="entry name" value="Citrate synthase"/>
    <property type="match status" value="1"/>
</dbReference>
<dbReference type="NCBIfam" id="NF004126">
    <property type="entry name" value="PRK05614.1"/>
    <property type="match status" value="1"/>
</dbReference>
<dbReference type="KEGG" id="sera:Ser39006_009790"/>
<dbReference type="InterPro" id="IPR002020">
    <property type="entry name" value="Citrate_synthase"/>
</dbReference>
<evidence type="ECO:0000313" key="11">
    <source>
        <dbReference type="Proteomes" id="UP000017700"/>
    </source>
</evidence>
<reference evidence="10" key="4">
    <citation type="submission" date="2017-11" db="EMBL/GenBank/DDBJ databases">
        <title>Complete genome sequence of Serratia sp. ATCC 39006.</title>
        <authorList>
            <person name="Hampton H.G."/>
            <person name="Jackson S.A."/>
            <person name="Jauregui R."/>
            <person name="Poulter G.T.M."/>
            <person name="Salmond G.P.C."/>
            <person name="Fineran P.C."/>
        </authorList>
    </citation>
    <scope>NUCLEOTIDE SEQUENCE</scope>
    <source>
        <strain evidence="10">ATCC 39006</strain>
    </source>
</reference>
<evidence type="ECO:0000313" key="9">
    <source>
        <dbReference type="EMBL" id="AUH00067.1"/>
    </source>
</evidence>
<comment type="similarity">
    <text evidence="2 7">Belongs to the citrate synthase family.</text>
</comment>
<evidence type="ECO:0000256" key="5">
    <source>
        <dbReference type="ARBA" id="ARBA00049288"/>
    </source>
</evidence>
<dbReference type="NCBIfam" id="TIGR01798">
    <property type="entry name" value="cit_synth_I"/>
    <property type="match status" value="1"/>
</dbReference>
<dbReference type="InterPro" id="IPR024176">
    <property type="entry name" value="Citrate_synthase_bac-typ"/>
</dbReference>
<dbReference type="STRING" id="104623.Ser39006_03508"/>
<comment type="catalytic activity">
    <reaction evidence="5 8">
        <text>oxaloacetate + acetyl-CoA + H2O = citrate + CoA + H(+)</text>
        <dbReference type="Rhea" id="RHEA:16845"/>
        <dbReference type="ChEBI" id="CHEBI:15377"/>
        <dbReference type="ChEBI" id="CHEBI:15378"/>
        <dbReference type="ChEBI" id="CHEBI:16452"/>
        <dbReference type="ChEBI" id="CHEBI:16947"/>
        <dbReference type="ChEBI" id="CHEBI:57287"/>
        <dbReference type="ChEBI" id="CHEBI:57288"/>
        <dbReference type="EC" id="2.3.3.16"/>
    </reaction>
</comment>
<organism evidence="10 11">
    <name type="scientific">Serratia sp. (strain ATCC 39006)</name>
    <name type="common">Prodigiosinella confusarubida</name>
    <dbReference type="NCBI Taxonomy" id="104623"/>
    <lineage>
        <taxon>Bacteria</taxon>
        <taxon>Pseudomonadati</taxon>
        <taxon>Pseudomonadota</taxon>
        <taxon>Gammaproteobacteria</taxon>
        <taxon>Enterobacterales</taxon>
        <taxon>Pectobacteriaceae</taxon>
        <taxon>Prodigiosinella</taxon>
    </lineage>
</organism>
<evidence type="ECO:0000256" key="6">
    <source>
        <dbReference type="NCBIfam" id="TIGR01798"/>
    </source>
</evidence>
<reference evidence="9 12" key="3">
    <citation type="submission" date="2017-11" db="EMBL/GenBank/DDBJ databases">
        <title>Complete genome sequence of Serratia sp. ATCC 39006 LacA.</title>
        <authorList>
            <person name="Hampton H.G."/>
            <person name="Jackson S.A."/>
            <person name="Jauregui R."/>
            <person name="Poulter G.T.M."/>
            <person name="Salmond G.P.C."/>
            <person name="Fineran P.C."/>
        </authorList>
    </citation>
    <scope>NUCLEOTIDE SEQUENCE [LARGE SCALE GENOMIC DNA]</scope>
    <source>
        <strain evidence="9 12">ATCC 39006</strain>
    </source>
</reference>
<dbReference type="InterPro" id="IPR010953">
    <property type="entry name" value="Citrate_synthase_typ-I"/>
</dbReference>
<dbReference type="RefSeq" id="WP_021016770.1">
    <property type="nucleotide sequence ID" value="NZ_CP025084.1"/>
</dbReference>
<dbReference type="PIRSF" id="PIRSF001369">
    <property type="entry name" value="Citrate_synth"/>
    <property type="match status" value="1"/>
</dbReference>
<sequence length="433" mass="48249">MTQQQVTLSLDEHDDISLDLLSGTLGRAGVDIRPLEKQGLCSFDPGFNNTAGCKSAISYIDTDNSILLHRGFPVAQLASQCDFLEMSYILLYGEPPTEAEYQDFRQTITRHTLVNEQMARMCSGFRRDSHPMALMCALVGALAAFYHDVLDVDDPDHRKLAEVRLLSKMPTLAAMSYKYAIEQPANYPRNNLSYAGNFLHMLFAVQAEPYEIHPVLEHAMDQILILHADHGQCPSTMTVRAAGSSGANPFACIAAGLASMWGSSHGGASEACMQMLEEIQTEDQIPEFLNRAMLHPDVFRRLGFGNSLYQHFDPRAAILRDTCHRVLKELGMEDSLLQVAMALENVAMSNPFFIDNGLYPSVDFYTAVILKAMGLPSTMFTVVTAVGRTLGWVTHWNEMHSEPLNIYRPRQLYVGEGPRDYMSRRSTDSVSHA</sequence>